<keyword evidence="9" id="KW-1185">Reference proteome</keyword>
<proteinExistence type="predicted"/>
<dbReference type="Pfam" id="PF17917">
    <property type="entry name" value="RT_RNaseH"/>
    <property type="match status" value="1"/>
</dbReference>
<dbReference type="FunFam" id="3.10.20.370:FF:000001">
    <property type="entry name" value="Retrovirus-related Pol polyprotein from transposon 17.6-like protein"/>
    <property type="match status" value="1"/>
</dbReference>
<dbReference type="AlphaFoldDB" id="A0A8R1DFY0"/>
<evidence type="ECO:0000313" key="9">
    <source>
        <dbReference type="Proteomes" id="UP000005237"/>
    </source>
</evidence>
<dbReference type="GO" id="GO:0004519">
    <property type="term" value="F:endonuclease activity"/>
    <property type="evidence" value="ECO:0007669"/>
    <property type="project" value="UniProtKB-KW"/>
</dbReference>
<keyword evidence="5" id="KW-0378">Hydrolase</keyword>
<dbReference type="GO" id="GO:0003964">
    <property type="term" value="F:RNA-directed DNA polymerase activity"/>
    <property type="evidence" value="ECO:0007669"/>
    <property type="project" value="UniProtKB-KW"/>
</dbReference>
<dbReference type="PANTHER" id="PTHR37984">
    <property type="entry name" value="PROTEIN CBG26694"/>
    <property type="match status" value="1"/>
</dbReference>
<dbReference type="Proteomes" id="UP000005237">
    <property type="component" value="Unassembled WGS sequence"/>
</dbReference>
<evidence type="ECO:0000313" key="8">
    <source>
        <dbReference type="EnsemblMetazoa" id="CJA01685.1"/>
    </source>
</evidence>
<reference evidence="9" key="1">
    <citation type="submission" date="2010-08" db="EMBL/GenBank/DDBJ databases">
        <authorList>
            <consortium name="Caenorhabditis japonica Sequencing Consortium"/>
            <person name="Wilson R.K."/>
        </authorList>
    </citation>
    <scope>NUCLEOTIDE SEQUENCE [LARGE SCALE GENOMIC DNA]</scope>
    <source>
        <strain evidence="9">DF5081</strain>
    </source>
</reference>
<keyword evidence="4" id="KW-0255">Endonuclease</keyword>
<protein>
    <submittedName>
        <fullName evidence="8">RT_RNaseH domain-containing protein</fullName>
    </submittedName>
</protein>
<evidence type="ECO:0000256" key="1">
    <source>
        <dbReference type="ARBA" id="ARBA00022679"/>
    </source>
</evidence>
<evidence type="ECO:0000256" key="6">
    <source>
        <dbReference type="ARBA" id="ARBA00022918"/>
    </source>
</evidence>
<dbReference type="InterPro" id="IPR041373">
    <property type="entry name" value="RT_RNaseH"/>
</dbReference>
<dbReference type="CDD" id="cd09274">
    <property type="entry name" value="RNase_HI_RT_Ty3"/>
    <property type="match status" value="1"/>
</dbReference>
<organism evidence="8 9">
    <name type="scientific">Caenorhabditis japonica</name>
    <dbReference type="NCBI Taxonomy" id="281687"/>
    <lineage>
        <taxon>Eukaryota</taxon>
        <taxon>Metazoa</taxon>
        <taxon>Ecdysozoa</taxon>
        <taxon>Nematoda</taxon>
        <taxon>Chromadorea</taxon>
        <taxon>Rhabditida</taxon>
        <taxon>Rhabditina</taxon>
        <taxon>Rhabditomorpha</taxon>
        <taxon>Rhabditoidea</taxon>
        <taxon>Rhabditidae</taxon>
        <taxon>Peloderinae</taxon>
        <taxon>Caenorhabditis</taxon>
    </lineage>
</organism>
<evidence type="ECO:0000256" key="2">
    <source>
        <dbReference type="ARBA" id="ARBA00022695"/>
    </source>
</evidence>
<evidence type="ECO:0000256" key="4">
    <source>
        <dbReference type="ARBA" id="ARBA00022759"/>
    </source>
</evidence>
<dbReference type="SUPFAM" id="SSF56672">
    <property type="entry name" value="DNA/RNA polymerases"/>
    <property type="match status" value="1"/>
</dbReference>
<dbReference type="Gene3D" id="3.10.20.370">
    <property type="match status" value="1"/>
</dbReference>
<evidence type="ECO:0000256" key="5">
    <source>
        <dbReference type="ARBA" id="ARBA00022801"/>
    </source>
</evidence>
<keyword evidence="2" id="KW-0548">Nucleotidyltransferase</keyword>
<keyword evidence="3" id="KW-0540">Nuclease</keyword>
<evidence type="ECO:0000256" key="3">
    <source>
        <dbReference type="ARBA" id="ARBA00022722"/>
    </source>
</evidence>
<evidence type="ECO:0000259" key="7">
    <source>
        <dbReference type="Pfam" id="PF17917"/>
    </source>
</evidence>
<accession>A0A8R1DFY0</accession>
<dbReference type="GO" id="GO:0016787">
    <property type="term" value="F:hydrolase activity"/>
    <property type="evidence" value="ECO:0007669"/>
    <property type="project" value="UniProtKB-KW"/>
</dbReference>
<dbReference type="InterPro" id="IPR050951">
    <property type="entry name" value="Retrovirus_Pol_polyprotein"/>
</dbReference>
<dbReference type="EnsemblMetazoa" id="CJA01685.1">
    <property type="protein sequence ID" value="CJA01685.1"/>
    <property type="gene ID" value="WBGene00120889"/>
</dbReference>
<dbReference type="InterPro" id="IPR043502">
    <property type="entry name" value="DNA/RNA_pol_sf"/>
</dbReference>
<keyword evidence="1" id="KW-0808">Transferase</keyword>
<reference evidence="8" key="2">
    <citation type="submission" date="2022-06" db="UniProtKB">
        <authorList>
            <consortium name="EnsemblMetazoa"/>
        </authorList>
    </citation>
    <scope>IDENTIFICATION</scope>
    <source>
        <strain evidence="8">DF5081</strain>
    </source>
</reference>
<sequence length="182" mass="19968">MKLRASKCHIAKKEVEYLCHRITPDGVKTEEAKLKTPDGAEPRCFAPLLTVAGKNIELIILDAVCTTPVLTQANVEAAMNGSKPFAIYTDASKKGVGAVLAQEGKDGQQHPIAFASKALSPAETRYHTTDLEALAMMFALRRFKTIIYGTPTIVFTDHRPLMYLLKGTPLADRLLSWSIEIL</sequence>
<dbReference type="PANTHER" id="PTHR37984:SF5">
    <property type="entry name" value="PROTEIN NYNRIN-LIKE"/>
    <property type="match status" value="1"/>
</dbReference>
<feature type="domain" description="Reverse transcriptase RNase H-like" evidence="7">
    <location>
        <begin position="82"/>
        <end position="180"/>
    </location>
</feature>
<name>A0A8R1DFY0_CAEJA</name>
<keyword evidence="6" id="KW-0695">RNA-directed DNA polymerase</keyword>